<feature type="compositionally biased region" description="Polar residues" evidence="1">
    <location>
        <begin position="32"/>
        <end position="43"/>
    </location>
</feature>
<dbReference type="SUPFAM" id="SSF48097">
    <property type="entry name" value="Regulator of G-protein signaling, RGS"/>
    <property type="match status" value="1"/>
</dbReference>
<evidence type="ECO:0000256" key="1">
    <source>
        <dbReference type="SAM" id="MobiDB-lite"/>
    </source>
</evidence>
<dbReference type="AlphaFoldDB" id="A0A210Q0E2"/>
<evidence type="ECO:0000313" key="3">
    <source>
        <dbReference type="Proteomes" id="UP000242188"/>
    </source>
</evidence>
<organism evidence="2 3">
    <name type="scientific">Mizuhopecten yessoensis</name>
    <name type="common">Japanese scallop</name>
    <name type="synonym">Patinopecten yessoensis</name>
    <dbReference type="NCBI Taxonomy" id="6573"/>
    <lineage>
        <taxon>Eukaryota</taxon>
        <taxon>Metazoa</taxon>
        <taxon>Spiralia</taxon>
        <taxon>Lophotrochozoa</taxon>
        <taxon>Mollusca</taxon>
        <taxon>Bivalvia</taxon>
        <taxon>Autobranchia</taxon>
        <taxon>Pteriomorphia</taxon>
        <taxon>Pectinida</taxon>
        <taxon>Pectinoidea</taxon>
        <taxon>Pectinidae</taxon>
        <taxon>Mizuhopecten</taxon>
    </lineage>
</organism>
<gene>
    <name evidence="2" type="ORF">KP79_PYT16397</name>
</gene>
<comment type="caution">
    <text evidence="2">The sequence shown here is derived from an EMBL/GenBank/DDBJ whole genome shotgun (WGS) entry which is preliminary data.</text>
</comment>
<sequence length="148" mass="16035">MAAPRCALTDGNKQKGPAQPSPDLGGRKSVKRTPSNRSGTSLGKNDRFNGDVGMVAGNQSTGHKNRPAKLLLSPEDLQDTEDLGDCGTSLHSRMPNSSRLSNTLSEILNDKDALGLLIKYMDAIKSAQHIRFWLDSRHQHGVGYGLIR</sequence>
<dbReference type="InterPro" id="IPR036305">
    <property type="entry name" value="RGS_sf"/>
</dbReference>
<protein>
    <recommendedName>
        <fullName evidence="4">A-kinase anchor protein 10, mitochondrial</fullName>
    </recommendedName>
</protein>
<dbReference type="OrthoDB" id="5584247at2759"/>
<evidence type="ECO:0008006" key="4">
    <source>
        <dbReference type="Google" id="ProtNLM"/>
    </source>
</evidence>
<dbReference type="Proteomes" id="UP000242188">
    <property type="component" value="Unassembled WGS sequence"/>
</dbReference>
<dbReference type="STRING" id="6573.A0A210Q0E2"/>
<dbReference type="EMBL" id="NEDP02005302">
    <property type="protein sequence ID" value="OWF42223.1"/>
    <property type="molecule type" value="Genomic_DNA"/>
</dbReference>
<accession>A0A210Q0E2</accession>
<keyword evidence="3" id="KW-1185">Reference proteome</keyword>
<evidence type="ECO:0000313" key="2">
    <source>
        <dbReference type="EMBL" id="OWF42223.1"/>
    </source>
</evidence>
<reference evidence="2 3" key="1">
    <citation type="journal article" date="2017" name="Nat. Ecol. Evol.">
        <title>Scallop genome provides insights into evolution of bilaterian karyotype and development.</title>
        <authorList>
            <person name="Wang S."/>
            <person name="Zhang J."/>
            <person name="Jiao W."/>
            <person name="Li J."/>
            <person name="Xun X."/>
            <person name="Sun Y."/>
            <person name="Guo X."/>
            <person name="Huan P."/>
            <person name="Dong B."/>
            <person name="Zhang L."/>
            <person name="Hu X."/>
            <person name="Sun X."/>
            <person name="Wang J."/>
            <person name="Zhao C."/>
            <person name="Wang Y."/>
            <person name="Wang D."/>
            <person name="Huang X."/>
            <person name="Wang R."/>
            <person name="Lv J."/>
            <person name="Li Y."/>
            <person name="Zhang Z."/>
            <person name="Liu B."/>
            <person name="Lu W."/>
            <person name="Hui Y."/>
            <person name="Liang J."/>
            <person name="Zhou Z."/>
            <person name="Hou R."/>
            <person name="Li X."/>
            <person name="Liu Y."/>
            <person name="Li H."/>
            <person name="Ning X."/>
            <person name="Lin Y."/>
            <person name="Zhao L."/>
            <person name="Xing Q."/>
            <person name="Dou J."/>
            <person name="Li Y."/>
            <person name="Mao J."/>
            <person name="Guo H."/>
            <person name="Dou H."/>
            <person name="Li T."/>
            <person name="Mu C."/>
            <person name="Jiang W."/>
            <person name="Fu Q."/>
            <person name="Fu X."/>
            <person name="Miao Y."/>
            <person name="Liu J."/>
            <person name="Yu Q."/>
            <person name="Li R."/>
            <person name="Liao H."/>
            <person name="Li X."/>
            <person name="Kong Y."/>
            <person name="Jiang Z."/>
            <person name="Chourrout D."/>
            <person name="Li R."/>
            <person name="Bao Z."/>
        </authorList>
    </citation>
    <scope>NUCLEOTIDE SEQUENCE [LARGE SCALE GENOMIC DNA]</scope>
    <source>
        <strain evidence="2 3">PY_sf001</strain>
    </source>
</reference>
<name>A0A210Q0E2_MIZYE</name>
<proteinExistence type="predicted"/>
<feature type="region of interest" description="Disordered" evidence="1">
    <location>
        <begin position="1"/>
        <end position="68"/>
    </location>
</feature>